<sequence>MTIENKMTGDFRSKPKTMEMAEKIITFTKGLGPSRQEIKGQMTFAGKRKFLWMWTYGGTGDGTLYLTVCLDREVKDPHFHYVKQTSPTRWNHHVVVKSLDQIESPWFKDLVKAGYDFANK</sequence>
<evidence type="ECO:0000259" key="1">
    <source>
        <dbReference type="Pfam" id="PF18899"/>
    </source>
</evidence>
<evidence type="ECO:0000313" key="2">
    <source>
        <dbReference type="EMBL" id="MBY3068269.1"/>
    </source>
</evidence>
<dbReference type="RefSeq" id="WP_003551266.1">
    <property type="nucleotide sequence ID" value="NZ_JAAXQQ010000015.1"/>
</dbReference>
<reference evidence="2" key="1">
    <citation type="submission" date="2020-04" db="EMBL/GenBank/DDBJ databases">
        <title>Global-level population genomics supports evidence of horizontal gene transfer on evolution of Rhizobia in Lentils.</title>
        <authorList>
            <person name="Gai Y."/>
            <person name="Cook D."/>
            <person name="Riely B."/>
        </authorList>
    </citation>
    <scope>NUCLEOTIDE SEQUENCE</scope>
    <source>
        <strain evidence="2">TLR9</strain>
    </source>
</reference>
<dbReference type="Proteomes" id="UP000758022">
    <property type="component" value="Unassembled WGS sequence"/>
</dbReference>
<organism evidence="2 3">
    <name type="scientific">Rhizobium laguerreae</name>
    <dbReference type="NCBI Taxonomy" id="1076926"/>
    <lineage>
        <taxon>Bacteria</taxon>
        <taxon>Pseudomonadati</taxon>
        <taxon>Pseudomonadota</taxon>
        <taxon>Alphaproteobacteria</taxon>
        <taxon>Hyphomicrobiales</taxon>
        <taxon>Rhizobiaceae</taxon>
        <taxon>Rhizobium/Agrobacterium group</taxon>
        <taxon>Rhizobium</taxon>
    </lineage>
</organism>
<protein>
    <recommendedName>
        <fullName evidence="1">DUF5655 domain-containing protein</fullName>
    </recommendedName>
</protein>
<dbReference type="Pfam" id="PF18899">
    <property type="entry name" value="DUF5655"/>
    <property type="match status" value="1"/>
</dbReference>
<accession>A0AB35FNE6</accession>
<dbReference type="AlphaFoldDB" id="A0AB35FNE6"/>
<gene>
    <name evidence="2" type="ORF">HFO74_33505</name>
</gene>
<proteinExistence type="predicted"/>
<dbReference type="EMBL" id="JAAXQQ010000015">
    <property type="protein sequence ID" value="MBY3068269.1"/>
    <property type="molecule type" value="Genomic_DNA"/>
</dbReference>
<evidence type="ECO:0000313" key="3">
    <source>
        <dbReference type="Proteomes" id="UP000758022"/>
    </source>
</evidence>
<dbReference type="InterPro" id="IPR043714">
    <property type="entry name" value="DUF5655"/>
</dbReference>
<feature type="domain" description="DUF5655" evidence="1">
    <location>
        <begin position="10"/>
        <end position="117"/>
    </location>
</feature>
<comment type="caution">
    <text evidence="2">The sequence shown here is derived from an EMBL/GenBank/DDBJ whole genome shotgun (WGS) entry which is preliminary data.</text>
</comment>
<name>A0AB35FNE6_9HYPH</name>